<keyword evidence="1" id="KW-0812">Transmembrane</keyword>
<protein>
    <submittedName>
        <fullName evidence="2">Uncharacterized protein</fullName>
    </submittedName>
</protein>
<dbReference type="Proteomes" id="UP000002484">
    <property type="component" value="Chromosome"/>
</dbReference>
<feature type="transmembrane region" description="Helical" evidence="1">
    <location>
        <begin position="88"/>
        <end position="108"/>
    </location>
</feature>
<dbReference type="AlphaFoldDB" id="E3J063"/>
<keyword evidence="1" id="KW-1133">Transmembrane helix</keyword>
<evidence type="ECO:0000313" key="2">
    <source>
        <dbReference type="EMBL" id="ADP80346.1"/>
    </source>
</evidence>
<organism evidence="2 3">
    <name type="scientific">Pseudofrankia inefficax (strain DSM 45817 / CECT 9037 / DDB 130130 / EuI1c)</name>
    <name type="common">Frankia inefficax</name>
    <dbReference type="NCBI Taxonomy" id="298654"/>
    <lineage>
        <taxon>Bacteria</taxon>
        <taxon>Bacillati</taxon>
        <taxon>Actinomycetota</taxon>
        <taxon>Actinomycetes</taxon>
        <taxon>Frankiales</taxon>
        <taxon>Frankiaceae</taxon>
        <taxon>Pseudofrankia</taxon>
    </lineage>
</organism>
<feature type="transmembrane region" description="Helical" evidence="1">
    <location>
        <begin position="41"/>
        <end position="60"/>
    </location>
</feature>
<keyword evidence="3" id="KW-1185">Reference proteome</keyword>
<dbReference type="eggNOG" id="ENOG5032TXC">
    <property type="taxonomic scope" value="Bacteria"/>
</dbReference>
<dbReference type="EMBL" id="CP002299">
    <property type="protein sequence ID" value="ADP80346.1"/>
    <property type="molecule type" value="Genomic_DNA"/>
</dbReference>
<proteinExistence type="predicted"/>
<dbReference type="RefSeq" id="WP_013423465.1">
    <property type="nucleotide sequence ID" value="NC_014666.1"/>
</dbReference>
<gene>
    <name evidence="2" type="ordered locus">FraEuI1c_2307</name>
</gene>
<sequence length="171" mass="17559">MPTTISGLPAHALIVHATVVLVPLAALLLALTALWPRVRRALGPLPAIACAGALILVPITTSTGEKLRDKLGVDNPLIARHAALGEELLPWVAGMFAAALLLLFVHGWRPTAWTMPGPAQAGSGSAARTLPRPVSAVVSLIVLALAVIVIVEVVRIGHAGAEAVWQGVGSS</sequence>
<feature type="transmembrane region" description="Helical" evidence="1">
    <location>
        <begin position="134"/>
        <end position="154"/>
    </location>
</feature>
<reference evidence="2 3" key="1">
    <citation type="submission" date="2010-10" db="EMBL/GenBank/DDBJ databases">
        <title>Complete sequence of Frankia sp. EuI1c.</title>
        <authorList>
            <consortium name="US DOE Joint Genome Institute"/>
            <person name="Lucas S."/>
            <person name="Copeland A."/>
            <person name="Lapidus A."/>
            <person name="Cheng J.-F."/>
            <person name="Bruce D."/>
            <person name="Goodwin L."/>
            <person name="Pitluck S."/>
            <person name="Chertkov O."/>
            <person name="Detter J.C."/>
            <person name="Han C."/>
            <person name="Tapia R."/>
            <person name="Land M."/>
            <person name="Hauser L."/>
            <person name="Jeffries C."/>
            <person name="Kyrpides N."/>
            <person name="Ivanova N."/>
            <person name="Mikhailova N."/>
            <person name="Beauchemin N."/>
            <person name="Sen A."/>
            <person name="Sur S.A."/>
            <person name="Gtari M."/>
            <person name="Wall L."/>
            <person name="Tisa L."/>
            <person name="Woyke T."/>
        </authorList>
    </citation>
    <scope>NUCLEOTIDE SEQUENCE [LARGE SCALE GENOMIC DNA]</scope>
    <source>
        <strain evidence="3">DSM 45817 / CECT 9037 / EuI1c</strain>
    </source>
</reference>
<dbReference type="STRING" id="298654.FraEuI1c_2307"/>
<name>E3J063_PSEI1</name>
<accession>E3J063</accession>
<evidence type="ECO:0000256" key="1">
    <source>
        <dbReference type="SAM" id="Phobius"/>
    </source>
</evidence>
<dbReference type="KEGG" id="fri:FraEuI1c_2307"/>
<dbReference type="HOGENOM" id="CLU_112849_0_0_11"/>
<evidence type="ECO:0000313" key="3">
    <source>
        <dbReference type="Proteomes" id="UP000002484"/>
    </source>
</evidence>
<keyword evidence="1" id="KW-0472">Membrane</keyword>
<feature type="transmembrane region" description="Helical" evidence="1">
    <location>
        <begin position="12"/>
        <end position="35"/>
    </location>
</feature>
<dbReference type="OrthoDB" id="4864772at2"/>
<dbReference type="InParanoid" id="E3J063"/>